<proteinExistence type="predicted"/>
<gene>
    <name evidence="1" type="ORF">SAMN02927930_01816</name>
</gene>
<keyword evidence="2" id="KW-1185">Reference proteome</keyword>
<evidence type="ECO:0000313" key="2">
    <source>
        <dbReference type="Proteomes" id="UP000199626"/>
    </source>
</evidence>
<name>A0A1G6DNN9_9GAMM</name>
<dbReference type="AlphaFoldDB" id="A0A1G6DNN9"/>
<evidence type="ECO:0000313" key="1">
    <source>
        <dbReference type="EMBL" id="SDB46750.1"/>
    </source>
</evidence>
<organism evidence="1 2">
    <name type="scientific">Pseudidiomarina indica</name>
    <dbReference type="NCBI Taxonomy" id="1159017"/>
    <lineage>
        <taxon>Bacteria</taxon>
        <taxon>Pseudomonadati</taxon>
        <taxon>Pseudomonadota</taxon>
        <taxon>Gammaproteobacteria</taxon>
        <taxon>Alteromonadales</taxon>
        <taxon>Idiomarinaceae</taxon>
        <taxon>Pseudidiomarina</taxon>
    </lineage>
</organism>
<dbReference type="EMBL" id="FMXN01000011">
    <property type="protein sequence ID" value="SDB46750.1"/>
    <property type="molecule type" value="Genomic_DNA"/>
</dbReference>
<dbReference type="Proteomes" id="UP000199626">
    <property type="component" value="Unassembled WGS sequence"/>
</dbReference>
<protein>
    <submittedName>
        <fullName evidence="1">Uncharacterized protein</fullName>
    </submittedName>
</protein>
<dbReference type="STRING" id="1159017.SAMN02927930_01816"/>
<reference evidence="2" key="1">
    <citation type="submission" date="2016-10" db="EMBL/GenBank/DDBJ databases">
        <authorList>
            <person name="Varghese N."/>
            <person name="Submissions S."/>
        </authorList>
    </citation>
    <scope>NUCLEOTIDE SEQUENCE [LARGE SCALE GENOMIC DNA]</scope>
    <source>
        <strain evidence="2">CGMCC 1.10824</strain>
    </source>
</reference>
<sequence>MRQHGMILVDVITATVLLGALLLVLQQVQTVQQQQQTRQQWVMDAEWLRHAATLYWAEYGEAPTSMTTLMGDAATNLTRPWQQEWQLQLAEHWLELQVSPPTIAQAQWLASQLAGALVRDHTVVIPIWKPLLAELDERYLHRIEQPDSPYLNQMATDLDMQEQQVNDVGELSAETLEAQHFKGKTLTSEQLQTLVLTTNVLYATDVVTPYYSLSELKREMDEYRQLWRQCELQGRC</sequence>
<dbReference type="RefSeq" id="WP_176754960.1">
    <property type="nucleotide sequence ID" value="NZ_FMXN01000011.1"/>
</dbReference>
<accession>A0A1G6DNN9</accession>